<dbReference type="GeneID" id="184836"/>
<dbReference type="CTD" id="184836"/>
<dbReference type="PeptideAtlas" id="O16707"/>
<dbReference type="PANTHER" id="PTHR21479:SF29">
    <property type="entry name" value="FTH DOMAIN-CONTAINING PROTEIN-RELATED"/>
    <property type="match status" value="1"/>
</dbReference>
<keyword evidence="1" id="KW-0732">Signal</keyword>
<dbReference type="KEGG" id="cel:CELE_F22E5.7"/>
<dbReference type="RefSeq" id="NP_494316.2">
    <property type="nucleotide sequence ID" value="NM_061915.2"/>
</dbReference>
<feature type="chain" id="PRO_5004157243" evidence="1">
    <location>
        <begin position="24"/>
        <end position="143"/>
    </location>
</feature>
<evidence type="ECO:0000313" key="3">
    <source>
        <dbReference type="Proteomes" id="UP000001940"/>
    </source>
</evidence>
<name>O16707_CAEEL</name>
<reference evidence="2 3" key="1">
    <citation type="journal article" date="1998" name="Science">
        <title>Genome sequence of the nematode C. elegans: a platform for investigating biology.</title>
        <authorList>
            <consortium name="The C. elegans sequencing consortium"/>
            <person name="Sulson J.E."/>
            <person name="Waterston R."/>
        </authorList>
    </citation>
    <scope>NUCLEOTIDE SEQUENCE [LARGE SCALE GENOMIC DNA]</scope>
    <source>
        <strain evidence="2 3">Bristol N2</strain>
    </source>
</reference>
<dbReference type="AGR" id="WB:WBGene00017706"/>
<dbReference type="InterPro" id="IPR008588">
    <property type="entry name" value="DUF870_CAE_spp"/>
</dbReference>
<dbReference type="WormBase" id="F22E5.7">
    <property type="protein sequence ID" value="CE47813"/>
    <property type="gene ID" value="WBGene00017706"/>
</dbReference>
<evidence type="ECO:0000313" key="4">
    <source>
        <dbReference type="WormBase" id="F22E5.7"/>
    </source>
</evidence>
<dbReference type="UCSC" id="F22E5.7">
    <property type="organism name" value="c. elegans"/>
</dbReference>
<evidence type="ECO:0000256" key="1">
    <source>
        <dbReference type="SAM" id="SignalP"/>
    </source>
</evidence>
<accession>O16707</accession>
<dbReference type="PaxDb" id="6239-F22E5.7"/>
<dbReference type="PANTHER" id="PTHR21479">
    <property type="match status" value="1"/>
</dbReference>
<dbReference type="Pfam" id="PF05912">
    <property type="entry name" value="DUF870"/>
    <property type="match status" value="1"/>
</dbReference>
<dbReference type="EMBL" id="BX284602">
    <property type="protein sequence ID" value="CCD68453.2"/>
    <property type="molecule type" value="Genomic_DNA"/>
</dbReference>
<keyword evidence="3" id="KW-1185">Reference proteome</keyword>
<evidence type="ECO:0000313" key="2">
    <source>
        <dbReference type="EMBL" id="CCD68453.2"/>
    </source>
</evidence>
<dbReference type="Bgee" id="WBGene00017706">
    <property type="expression patterns" value="Expressed in embryo and 2 other cell types or tissues"/>
</dbReference>
<dbReference type="FunCoup" id="O16707">
    <property type="interactions" value="98"/>
</dbReference>
<organism evidence="2 3">
    <name type="scientific">Caenorhabditis elegans</name>
    <dbReference type="NCBI Taxonomy" id="6239"/>
    <lineage>
        <taxon>Eukaryota</taxon>
        <taxon>Metazoa</taxon>
        <taxon>Ecdysozoa</taxon>
        <taxon>Nematoda</taxon>
        <taxon>Chromadorea</taxon>
        <taxon>Rhabditida</taxon>
        <taxon>Rhabditina</taxon>
        <taxon>Rhabditomorpha</taxon>
        <taxon>Rhabditoidea</taxon>
        <taxon>Rhabditidae</taxon>
        <taxon>Peloderinae</taxon>
        <taxon>Caenorhabditis</taxon>
    </lineage>
</organism>
<proteinExistence type="predicted"/>
<feature type="signal peptide" evidence="1">
    <location>
        <begin position="1"/>
        <end position="23"/>
    </location>
</feature>
<dbReference type="InParanoid" id="O16707"/>
<dbReference type="HOGENOM" id="CLU_1807942_0_0_1"/>
<dbReference type="AlphaFoldDB" id="O16707"/>
<sequence>MQSISSKLLLLLLLTFLLTFSNSTKFTALVNLRCRSHAVWYSHASMWEKDSLTPDDLLAYEGSTRNEKETRIYNLTSEDIWDEFQSNAFEIRVHVSHNCSKNGVLQIRKLKRIPKFLLLDVKEEIIYFDIDVTNNGEIVHHYR</sequence>
<gene>
    <name evidence="2" type="ORF">CELE_F22E5.7</name>
    <name evidence="2 4" type="ORF">F22E5.7</name>
</gene>
<protein>
    <submittedName>
        <fullName evidence="2">TransThyretin-Related family domain</fullName>
    </submittedName>
</protein>
<dbReference type="Proteomes" id="UP000001940">
    <property type="component" value="Chromosome II"/>
</dbReference>